<feature type="transmembrane region" description="Helical" evidence="7">
    <location>
        <begin position="20"/>
        <end position="46"/>
    </location>
</feature>
<dbReference type="InterPro" id="IPR019734">
    <property type="entry name" value="TPR_rpt"/>
</dbReference>
<evidence type="ECO:0000259" key="8">
    <source>
        <dbReference type="Pfam" id="PF02518"/>
    </source>
</evidence>
<dbReference type="PANTHER" id="PTHR24421:SF10">
    <property type="entry name" value="NITRATE_NITRITE SENSOR PROTEIN NARQ"/>
    <property type="match status" value="1"/>
</dbReference>
<name>A0A6I4IPS2_9SPHI</name>
<keyword evidence="7" id="KW-0812">Transmembrane</keyword>
<keyword evidence="4" id="KW-0418">Kinase</keyword>
<dbReference type="SMART" id="SM00028">
    <property type="entry name" value="TPR"/>
    <property type="match status" value="2"/>
</dbReference>
<keyword evidence="7" id="KW-0472">Membrane</keyword>
<feature type="repeat" description="TPR" evidence="6">
    <location>
        <begin position="140"/>
        <end position="173"/>
    </location>
</feature>
<dbReference type="GO" id="GO:0004673">
    <property type="term" value="F:protein histidine kinase activity"/>
    <property type="evidence" value="ECO:0007669"/>
    <property type="project" value="UniProtKB-EC"/>
</dbReference>
<keyword evidence="7" id="KW-1133">Transmembrane helix</keyword>
<dbReference type="Proteomes" id="UP000434850">
    <property type="component" value="Unassembled WGS sequence"/>
</dbReference>
<evidence type="ECO:0000256" key="1">
    <source>
        <dbReference type="ARBA" id="ARBA00000085"/>
    </source>
</evidence>
<protein>
    <recommendedName>
        <fullName evidence="2">histidine kinase</fullName>
        <ecNumber evidence="2">2.7.13.3</ecNumber>
    </recommendedName>
</protein>
<keyword evidence="9" id="KW-0067">ATP-binding</keyword>
<evidence type="ECO:0000313" key="9">
    <source>
        <dbReference type="EMBL" id="MVN90513.1"/>
    </source>
</evidence>
<feature type="domain" description="Histidine kinase/HSP90-like ATPase" evidence="8">
    <location>
        <begin position="505"/>
        <end position="589"/>
    </location>
</feature>
<gene>
    <name evidence="9" type="ORF">GO816_05180</name>
</gene>
<keyword evidence="5" id="KW-0902">Two-component regulatory system</keyword>
<dbReference type="SUPFAM" id="SSF48452">
    <property type="entry name" value="TPR-like"/>
    <property type="match status" value="1"/>
</dbReference>
<dbReference type="PANTHER" id="PTHR24421">
    <property type="entry name" value="NITRATE/NITRITE SENSOR PROTEIN NARX-RELATED"/>
    <property type="match status" value="1"/>
</dbReference>
<dbReference type="CDD" id="cd16917">
    <property type="entry name" value="HATPase_UhpB-NarQ-NarX-like"/>
    <property type="match status" value="1"/>
</dbReference>
<evidence type="ECO:0000256" key="7">
    <source>
        <dbReference type="SAM" id="Phobius"/>
    </source>
</evidence>
<evidence type="ECO:0000256" key="3">
    <source>
        <dbReference type="ARBA" id="ARBA00022679"/>
    </source>
</evidence>
<evidence type="ECO:0000256" key="5">
    <source>
        <dbReference type="ARBA" id="ARBA00023012"/>
    </source>
</evidence>
<sequence>MYPVRQGNTCLTLFSNVPFLYLVFIIFGTKFPLLKLIFIIISSILLTMSSCRKGGTPLPASDYRNYDKAYAFLSTDQDSAFYYFNRVVTESPDSQQVALAYTTMAMLQTDAGDYFGCQESLTSSLKFLNARDAEGRNDLANNYNELGMSSTKLRNYTDAIDYYDQALSSNKDSTFIPTILNNQANAYRHKKEYGPALELYQKAIRSKSTTAKVYARILTNMATTKWLSDHTYPAAPELRQALAIRQREKDLWGQNSSYAHLADYYMNSRPDSALNYADRMYAIAQRLHSADDQLEALQKLIKLSPGQLTKAYFARYNQLNDSLQTVRNAAKNQFALIRYNTEKHKADKLRLQKENSEKNYQITKQWAVIFIILTMAIAGGIIFAQRSRRKQVETEAKAKQELQDYQLSTSKKIHDVVANGLYQVMAEIEHQPELDKEILATRIDILYKQSRAISYNHSLEFNYQDFDREITDMLTSFSNPQITIITAGNEASTWDAIGVSTFNEIKNILLELLINMKKHSHADRVVLRFQRDHVRLHIRYQDNGIGLPQPTKFGNGLNNTGNRIKTMNGSITFDSNNGAGLVITMSIPIA</sequence>
<dbReference type="Gene3D" id="3.30.565.10">
    <property type="entry name" value="Histidine kinase-like ATPase, C-terminal domain"/>
    <property type="match status" value="1"/>
</dbReference>
<comment type="caution">
    <text evidence="9">The sequence shown here is derived from an EMBL/GenBank/DDBJ whole genome shotgun (WGS) entry which is preliminary data.</text>
</comment>
<dbReference type="GO" id="GO:0005524">
    <property type="term" value="F:ATP binding"/>
    <property type="evidence" value="ECO:0007669"/>
    <property type="project" value="UniProtKB-KW"/>
</dbReference>
<dbReference type="EMBL" id="WQLA01000002">
    <property type="protein sequence ID" value="MVN90513.1"/>
    <property type="molecule type" value="Genomic_DNA"/>
</dbReference>
<dbReference type="Pfam" id="PF13424">
    <property type="entry name" value="TPR_12"/>
    <property type="match status" value="1"/>
</dbReference>
<dbReference type="Gene3D" id="1.25.40.10">
    <property type="entry name" value="Tetratricopeptide repeat domain"/>
    <property type="match status" value="2"/>
</dbReference>
<comment type="catalytic activity">
    <reaction evidence="1">
        <text>ATP + protein L-histidine = ADP + protein N-phospho-L-histidine.</text>
        <dbReference type="EC" id="2.7.13.3"/>
    </reaction>
</comment>
<evidence type="ECO:0000256" key="4">
    <source>
        <dbReference type="ARBA" id="ARBA00022777"/>
    </source>
</evidence>
<keyword evidence="10" id="KW-1185">Reference proteome</keyword>
<organism evidence="9 10">
    <name type="scientific">Mucilaginibacter aquatilis</name>
    <dbReference type="NCBI Taxonomy" id="1517760"/>
    <lineage>
        <taxon>Bacteria</taxon>
        <taxon>Pseudomonadati</taxon>
        <taxon>Bacteroidota</taxon>
        <taxon>Sphingobacteriia</taxon>
        <taxon>Sphingobacteriales</taxon>
        <taxon>Sphingobacteriaceae</taxon>
        <taxon>Mucilaginibacter</taxon>
    </lineage>
</organism>
<dbReference type="InterPro" id="IPR011990">
    <property type="entry name" value="TPR-like_helical_dom_sf"/>
</dbReference>
<keyword evidence="9" id="KW-0547">Nucleotide-binding</keyword>
<dbReference type="InterPro" id="IPR036890">
    <property type="entry name" value="HATPase_C_sf"/>
</dbReference>
<feature type="transmembrane region" description="Helical" evidence="7">
    <location>
        <begin position="366"/>
        <end position="384"/>
    </location>
</feature>
<evidence type="ECO:0000313" key="10">
    <source>
        <dbReference type="Proteomes" id="UP000434850"/>
    </source>
</evidence>
<keyword evidence="6" id="KW-0802">TPR repeat</keyword>
<dbReference type="PROSITE" id="PS50005">
    <property type="entry name" value="TPR"/>
    <property type="match status" value="1"/>
</dbReference>
<dbReference type="SUPFAM" id="SSF55874">
    <property type="entry name" value="ATPase domain of HSP90 chaperone/DNA topoisomerase II/histidine kinase"/>
    <property type="match status" value="1"/>
</dbReference>
<evidence type="ECO:0000256" key="6">
    <source>
        <dbReference type="PROSITE-ProRule" id="PRU00339"/>
    </source>
</evidence>
<dbReference type="Pfam" id="PF02518">
    <property type="entry name" value="HATPase_c"/>
    <property type="match status" value="1"/>
</dbReference>
<proteinExistence type="predicted"/>
<dbReference type="AlphaFoldDB" id="A0A6I4IPS2"/>
<keyword evidence="3" id="KW-0808">Transferase</keyword>
<dbReference type="OrthoDB" id="943406at2"/>
<evidence type="ECO:0000256" key="2">
    <source>
        <dbReference type="ARBA" id="ARBA00012438"/>
    </source>
</evidence>
<dbReference type="InterPro" id="IPR050482">
    <property type="entry name" value="Sensor_HK_TwoCompSys"/>
</dbReference>
<accession>A0A6I4IPS2</accession>
<dbReference type="EC" id="2.7.13.3" evidence="2"/>
<dbReference type="GO" id="GO:0000160">
    <property type="term" value="P:phosphorelay signal transduction system"/>
    <property type="evidence" value="ECO:0007669"/>
    <property type="project" value="UniProtKB-KW"/>
</dbReference>
<dbReference type="InterPro" id="IPR003594">
    <property type="entry name" value="HATPase_dom"/>
</dbReference>
<reference evidence="9 10" key="1">
    <citation type="submission" date="2019-12" db="EMBL/GenBank/DDBJ databases">
        <title>Mucilaginibacter sp. HME9299 genome sequencing and assembly.</title>
        <authorList>
            <person name="Kang H."/>
            <person name="Kim H."/>
            <person name="Joh K."/>
        </authorList>
    </citation>
    <scope>NUCLEOTIDE SEQUENCE [LARGE SCALE GENOMIC DNA]</scope>
    <source>
        <strain evidence="9 10">HME9299</strain>
    </source>
</reference>